<protein>
    <submittedName>
        <fullName evidence="3">Putative short-chain dehydrogenase</fullName>
    </submittedName>
</protein>
<keyword evidence="2" id="KW-0560">Oxidoreductase</keyword>
<dbReference type="HOGENOM" id="CLU_010194_2_1_6"/>
<proteinExistence type="inferred from homology"/>
<dbReference type="PANTHER" id="PTHR44196">
    <property type="entry name" value="DEHYDROGENASE/REDUCTASE SDR FAMILY MEMBER 7B"/>
    <property type="match status" value="1"/>
</dbReference>
<dbReference type="Pfam" id="PF00106">
    <property type="entry name" value="adh_short"/>
    <property type="match status" value="1"/>
</dbReference>
<dbReference type="GO" id="GO:0016020">
    <property type="term" value="C:membrane"/>
    <property type="evidence" value="ECO:0007669"/>
    <property type="project" value="TreeGrafter"/>
</dbReference>
<dbReference type="InterPro" id="IPR036291">
    <property type="entry name" value="NAD(P)-bd_dom_sf"/>
</dbReference>
<evidence type="ECO:0000256" key="1">
    <source>
        <dbReference type="ARBA" id="ARBA00006484"/>
    </source>
</evidence>
<dbReference type="Proteomes" id="UP000010116">
    <property type="component" value="Unassembled WGS sequence"/>
</dbReference>
<accession>J5KCX8</accession>
<dbReference type="AlphaFoldDB" id="J5KCX8"/>
<evidence type="ECO:0000313" key="3">
    <source>
        <dbReference type="EMBL" id="EJP72908.1"/>
    </source>
</evidence>
<dbReference type="PANTHER" id="PTHR44196:SF1">
    <property type="entry name" value="DEHYDROGENASE_REDUCTASE SDR FAMILY MEMBER 7B"/>
    <property type="match status" value="1"/>
</dbReference>
<comment type="similarity">
    <text evidence="1">Belongs to the short-chain dehydrogenases/reductases (SDR) family.</text>
</comment>
<dbReference type="CDD" id="cd05233">
    <property type="entry name" value="SDR_c"/>
    <property type="match status" value="1"/>
</dbReference>
<reference evidence="3 4" key="1">
    <citation type="journal article" date="2012" name="ISME J.">
        <title>Genomic insights to SAR86, an abundant and uncultivated marine bacterial lineage.</title>
        <authorList>
            <person name="Dupont C.L."/>
            <person name="Rusch D.B."/>
            <person name="Yooseph S."/>
            <person name="Lombardo M.J."/>
            <person name="Richter R.A."/>
            <person name="Valas R."/>
            <person name="Novotny M."/>
            <person name="Yee-Greenbaum J."/>
            <person name="Selengut J.D."/>
            <person name="Haft D.H."/>
            <person name="Halpern A.L."/>
            <person name="Lasken R.S."/>
            <person name="Nealson K."/>
            <person name="Friedman R."/>
            <person name="Venter J.C."/>
        </authorList>
    </citation>
    <scope>NUCLEOTIDE SEQUENCE [LARGE SCALE GENOMIC DNA]</scope>
</reference>
<dbReference type="InterPro" id="IPR002347">
    <property type="entry name" value="SDR_fam"/>
</dbReference>
<dbReference type="Gene3D" id="3.40.50.720">
    <property type="entry name" value="NAD(P)-binding Rossmann-like Domain"/>
    <property type="match status" value="1"/>
</dbReference>
<name>J5KCX8_9GAMM</name>
<dbReference type="GO" id="GO:0016491">
    <property type="term" value="F:oxidoreductase activity"/>
    <property type="evidence" value="ECO:0007669"/>
    <property type="project" value="UniProtKB-KW"/>
</dbReference>
<dbReference type="SUPFAM" id="SSF51735">
    <property type="entry name" value="NAD(P)-binding Rossmann-fold domains"/>
    <property type="match status" value="1"/>
</dbReference>
<evidence type="ECO:0000256" key="2">
    <source>
        <dbReference type="ARBA" id="ARBA00023002"/>
    </source>
</evidence>
<organism evidence="3 4">
    <name type="scientific">SAR86 cluster bacterium SAR86B</name>
    <dbReference type="NCBI Taxonomy" id="1123867"/>
    <lineage>
        <taxon>Bacteria</taxon>
        <taxon>Pseudomonadati</taxon>
        <taxon>Pseudomonadota</taxon>
        <taxon>Gammaproteobacteria</taxon>
        <taxon>SAR86 cluster</taxon>
    </lineage>
</organism>
<evidence type="ECO:0000313" key="4">
    <source>
        <dbReference type="Proteomes" id="UP000010116"/>
    </source>
</evidence>
<dbReference type="EMBL" id="JH611185">
    <property type="protein sequence ID" value="EJP72908.1"/>
    <property type="molecule type" value="Genomic_DNA"/>
</dbReference>
<dbReference type="PRINTS" id="PR00081">
    <property type="entry name" value="GDHRDH"/>
</dbReference>
<sequence>MDNNKNNIALVTGGSSGIGLAYAKHLIANGWYVQIVSKNEERSHDAMLELGSQNAKNFLFDLTKEESIKCLYEDALKPNLIIACAGIAINGKAQSYTKAEKEDSYYLMCGGVIDMIQMYLPHLDKNNGRVVIISSIGAVTPMPKSSIYASAKAAIHAYGRSINKESKNVKVTVSLPGYVRTNAHKRSGLDHLEKKIPNWMWVSAEQVVKETEKASMKV</sequence>
<gene>
    <name evidence="3" type="ORF">NT02SARS_0949</name>
</gene>